<dbReference type="GO" id="GO:0016020">
    <property type="term" value="C:membrane"/>
    <property type="evidence" value="ECO:0007669"/>
    <property type="project" value="UniProtKB-SubCell"/>
</dbReference>
<dbReference type="InterPro" id="IPR003594">
    <property type="entry name" value="HATPase_dom"/>
</dbReference>
<dbReference type="PROSITE" id="PS50109">
    <property type="entry name" value="HIS_KIN"/>
    <property type="match status" value="1"/>
</dbReference>
<accession>A0A5C4XNZ2</accession>
<keyword evidence="4" id="KW-0808">Transferase</keyword>
<organism evidence="8 9">
    <name type="scientific">Aliirhizobium smilacinae</name>
    <dbReference type="NCBI Taxonomy" id="1395944"/>
    <lineage>
        <taxon>Bacteria</taxon>
        <taxon>Pseudomonadati</taxon>
        <taxon>Pseudomonadota</taxon>
        <taxon>Alphaproteobacteria</taxon>
        <taxon>Hyphomicrobiales</taxon>
        <taxon>Rhizobiaceae</taxon>
        <taxon>Aliirhizobium</taxon>
    </lineage>
</organism>
<dbReference type="SUPFAM" id="SSF55785">
    <property type="entry name" value="PYP-like sensor domain (PAS domain)"/>
    <property type="match status" value="1"/>
</dbReference>
<sequence length="373" mass="40553">MTEQISEYDYQELFDNAPCGYVLVRTDGIILRANGWLTTLLGYQWGSLDGTRFRDILSMASRILYETNLAPLLTLQDHIGEVTLDLKRRDGSTTPVIMGASAVSASSDQPGTIRIAFVQAGERRLYERELASARDDAERGLQREKRDGKLREQFVAVLGHDLRNPLASIAAATRILEKEALSERGRQVVGLMKGSTSRMSGLIDNVLDFARTRLGGGIGIELRDEHALEPLIEQVVEELRAANPAREVQATYSTIGPVRCDSGRIGQLVSNLLGNALSHGDALKPVSLRAETGDDGTFRLWVVNGGSPIPLEVMETLFHPFVRGQAHGTAEGLGLGLYIAQEIAKAHGGTLTVTSTETETRFTCEIPGKAASI</sequence>
<dbReference type="Pfam" id="PF13426">
    <property type="entry name" value="PAS_9"/>
    <property type="match status" value="1"/>
</dbReference>
<dbReference type="CDD" id="cd00075">
    <property type="entry name" value="HATPase"/>
    <property type="match status" value="1"/>
</dbReference>
<dbReference type="SUPFAM" id="SSF47384">
    <property type="entry name" value="Homodimeric domain of signal transducing histidine kinase"/>
    <property type="match status" value="1"/>
</dbReference>
<gene>
    <name evidence="8" type="ORF">FHP24_02890</name>
</gene>
<keyword evidence="9" id="KW-1185">Reference proteome</keyword>
<dbReference type="RefSeq" id="WP_139672584.1">
    <property type="nucleotide sequence ID" value="NZ_VDMN01000001.1"/>
</dbReference>
<dbReference type="GO" id="GO:0000156">
    <property type="term" value="F:phosphorelay response regulator activity"/>
    <property type="evidence" value="ECO:0007669"/>
    <property type="project" value="TreeGrafter"/>
</dbReference>
<feature type="domain" description="Histidine kinase" evidence="7">
    <location>
        <begin position="157"/>
        <end position="370"/>
    </location>
</feature>
<evidence type="ECO:0000256" key="1">
    <source>
        <dbReference type="ARBA" id="ARBA00000085"/>
    </source>
</evidence>
<protein>
    <recommendedName>
        <fullName evidence="2">histidine kinase</fullName>
        <ecNumber evidence="2">2.7.13.3</ecNumber>
    </recommendedName>
</protein>
<dbReference type="GO" id="GO:0000155">
    <property type="term" value="F:phosphorelay sensor kinase activity"/>
    <property type="evidence" value="ECO:0007669"/>
    <property type="project" value="InterPro"/>
</dbReference>
<evidence type="ECO:0000313" key="9">
    <source>
        <dbReference type="Proteomes" id="UP000311605"/>
    </source>
</evidence>
<dbReference type="PRINTS" id="PR00344">
    <property type="entry name" value="BCTRLSENSOR"/>
</dbReference>
<keyword evidence="5" id="KW-0418">Kinase</keyword>
<dbReference type="NCBIfam" id="TIGR00229">
    <property type="entry name" value="sensory_box"/>
    <property type="match status" value="1"/>
</dbReference>
<comment type="catalytic activity">
    <reaction evidence="1">
        <text>ATP + protein L-histidine = ADP + protein N-phospho-L-histidine.</text>
        <dbReference type="EC" id="2.7.13.3"/>
    </reaction>
</comment>
<proteinExistence type="predicted"/>
<dbReference type="InterPro" id="IPR005467">
    <property type="entry name" value="His_kinase_dom"/>
</dbReference>
<dbReference type="GO" id="GO:0030295">
    <property type="term" value="F:protein kinase activator activity"/>
    <property type="evidence" value="ECO:0007669"/>
    <property type="project" value="TreeGrafter"/>
</dbReference>
<evidence type="ECO:0000256" key="3">
    <source>
        <dbReference type="ARBA" id="ARBA00022553"/>
    </source>
</evidence>
<dbReference type="CDD" id="cd00082">
    <property type="entry name" value="HisKA"/>
    <property type="match status" value="1"/>
</dbReference>
<evidence type="ECO:0000256" key="6">
    <source>
        <dbReference type="ARBA" id="ARBA00023136"/>
    </source>
</evidence>
<comment type="caution">
    <text evidence="8">The sequence shown here is derived from an EMBL/GenBank/DDBJ whole genome shotgun (WGS) entry which is preliminary data.</text>
</comment>
<dbReference type="Pfam" id="PF02518">
    <property type="entry name" value="HATPase_c"/>
    <property type="match status" value="1"/>
</dbReference>
<evidence type="ECO:0000313" key="8">
    <source>
        <dbReference type="EMBL" id="TNM65246.1"/>
    </source>
</evidence>
<dbReference type="Pfam" id="PF00512">
    <property type="entry name" value="HisKA"/>
    <property type="match status" value="1"/>
</dbReference>
<dbReference type="InterPro" id="IPR036097">
    <property type="entry name" value="HisK_dim/P_sf"/>
</dbReference>
<dbReference type="GO" id="GO:0007234">
    <property type="term" value="P:osmosensory signaling via phosphorelay pathway"/>
    <property type="evidence" value="ECO:0007669"/>
    <property type="project" value="TreeGrafter"/>
</dbReference>
<dbReference type="OrthoDB" id="9795133at2"/>
<keyword evidence="3" id="KW-0597">Phosphoprotein</keyword>
<dbReference type="EMBL" id="VDMN01000001">
    <property type="protein sequence ID" value="TNM65246.1"/>
    <property type="molecule type" value="Genomic_DNA"/>
</dbReference>
<reference evidence="8 9" key="1">
    <citation type="submission" date="2019-06" db="EMBL/GenBank/DDBJ databases">
        <title>The draft genome of Rhizobium smilacinae PTYR-5.</title>
        <authorList>
            <person name="Liu L."/>
            <person name="Li L."/>
            <person name="Zhang X."/>
        </authorList>
    </citation>
    <scope>NUCLEOTIDE SEQUENCE [LARGE SCALE GENOMIC DNA]</scope>
    <source>
        <strain evidence="8 9">PTYR-5</strain>
    </source>
</reference>
<evidence type="ECO:0000256" key="2">
    <source>
        <dbReference type="ARBA" id="ARBA00012438"/>
    </source>
</evidence>
<dbReference type="InterPro" id="IPR035965">
    <property type="entry name" value="PAS-like_dom_sf"/>
</dbReference>
<dbReference type="InterPro" id="IPR003661">
    <property type="entry name" value="HisK_dim/P_dom"/>
</dbReference>
<evidence type="ECO:0000256" key="4">
    <source>
        <dbReference type="ARBA" id="ARBA00022679"/>
    </source>
</evidence>
<dbReference type="InterPro" id="IPR000014">
    <property type="entry name" value="PAS"/>
</dbReference>
<dbReference type="Gene3D" id="3.30.565.10">
    <property type="entry name" value="Histidine kinase-like ATPase, C-terminal domain"/>
    <property type="match status" value="1"/>
</dbReference>
<dbReference type="EC" id="2.7.13.3" evidence="2"/>
<dbReference type="SUPFAM" id="SSF55874">
    <property type="entry name" value="ATPase domain of HSP90 chaperone/DNA topoisomerase II/histidine kinase"/>
    <property type="match status" value="1"/>
</dbReference>
<dbReference type="CDD" id="cd00130">
    <property type="entry name" value="PAS"/>
    <property type="match status" value="1"/>
</dbReference>
<name>A0A5C4XNZ2_9HYPH</name>
<dbReference type="Gene3D" id="3.30.450.20">
    <property type="entry name" value="PAS domain"/>
    <property type="match status" value="1"/>
</dbReference>
<dbReference type="PANTHER" id="PTHR42878">
    <property type="entry name" value="TWO-COMPONENT HISTIDINE KINASE"/>
    <property type="match status" value="1"/>
</dbReference>
<dbReference type="Gene3D" id="1.10.287.130">
    <property type="match status" value="1"/>
</dbReference>
<evidence type="ECO:0000256" key="5">
    <source>
        <dbReference type="ARBA" id="ARBA00022777"/>
    </source>
</evidence>
<dbReference type="SMART" id="SM00388">
    <property type="entry name" value="HisKA"/>
    <property type="match status" value="1"/>
</dbReference>
<dbReference type="InterPro" id="IPR004358">
    <property type="entry name" value="Sig_transdc_His_kin-like_C"/>
</dbReference>
<dbReference type="Proteomes" id="UP000311605">
    <property type="component" value="Unassembled WGS sequence"/>
</dbReference>
<evidence type="ECO:0000259" key="7">
    <source>
        <dbReference type="PROSITE" id="PS50109"/>
    </source>
</evidence>
<keyword evidence="6" id="KW-0472">Membrane</keyword>
<dbReference type="PANTHER" id="PTHR42878:SF15">
    <property type="entry name" value="BACTERIOPHYTOCHROME"/>
    <property type="match status" value="1"/>
</dbReference>
<dbReference type="SMART" id="SM00387">
    <property type="entry name" value="HATPase_c"/>
    <property type="match status" value="1"/>
</dbReference>
<dbReference type="InterPro" id="IPR050351">
    <property type="entry name" value="BphY/WalK/GraS-like"/>
</dbReference>
<dbReference type="InterPro" id="IPR036890">
    <property type="entry name" value="HATPase_C_sf"/>
</dbReference>
<dbReference type="AlphaFoldDB" id="A0A5C4XNZ2"/>